<keyword evidence="2" id="KW-1185">Reference proteome</keyword>
<dbReference type="EnsemblPlants" id="ORUFI04G21010.1">
    <property type="protein sequence ID" value="ORUFI04G21010.1"/>
    <property type="gene ID" value="ORUFI04G21010"/>
</dbReference>
<proteinExistence type="predicted"/>
<reference evidence="1" key="2">
    <citation type="submission" date="2015-06" db="UniProtKB">
        <authorList>
            <consortium name="EnsemblPlants"/>
        </authorList>
    </citation>
    <scope>IDENTIFICATION</scope>
</reference>
<dbReference type="Gramene" id="ORUFI04G21010.1">
    <property type="protein sequence ID" value="ORUFI04G21010.1"/>
    <property type="gene ID" value="ORUFI04G21010"/>
</dbReference>
<name>A0A0E0PBV0_ORYRU</name>
<evidence type="ECO:0000313" key="1">
    <source>
        <dbReference type="EnsemblPlants" id="ORUFI04G21010.1"/>
    </source>
</evidence>
<organism evidence="1 2">
    <name type="scientific">Oryza rufipogon</name>
    <name type="common">Brownbeard rice</name>
    <name type="synonym">Asian wild rice</name>
    <dbReference type="NCBI Taxonomy" id="4529"/>
    <lineage>
        <taxon>Eukaryota</taxon>
        <taxon>Viridiplantae</taxon>
        <taxon>Streptophyta</taxon>
        <taxon>Embryophyta</taxon>
        <taxon>Tracheophyta</taxon>
        <taxon>Spermatophyta</taxon>
        <taxon>Magnoliopsida</taxon>
        <taxon>Liliopsida</taxon>
        <taxon>Poales</taxon>
        <taxon>Poaceae</taxon>
        <taxon>BOP clade</taxon>
        <taxon>Oryzoideae</taxon>
        <taxon>Oryzeae</taxon>
        <taxon>Oryzinae</taxon>
        <taxon>Oryza</taxon>
    </lineage>
</organism>
<sequence length="76" mass="8253">MPAWASDAVVGIEGESFDGVLRQCAGRVMVLALCMWCYPGIAWEYAETKRGQMAPSNSANKSMVCAYSKGRVVGCW</sequence>
<dbReference type="Proteomes" id="UP000008022">
    <property type="component" value="Unassembled WGS sequence"/>
</dbReference>
<evidence type="ECO:0000313" key="2">
    <source>
        <dbReference type="Proteomes" id="UP000008022"/>
    </source>
</evidence>
<accession>A0A0E0PBV0</accession>
<reference evidence="2" key="1">
    <citation type="submission" date="2013-06" db="EMBL/GenBank/DDBJ databases">
        <authorList>
            <person name="Zhao Q."/>
        </authorList>
    </citation>
    <scope>NUCLEOTIDE SEQUENCE</scope>
    <source>
        <strain evidence="2">cv. W1943</strain>
    </source>
</reference>
<dbReference type="HOGENOM" id="CLU_2658846_0_0_1"/>
<dbReference type="AlphaFoldDB" id="A0A0E0PBV0"/>
<protein>
    <submittedName>
        <fullName evidence="1">Uncharacterized protein</fullName>
    </submittedName>
</protein>